<dbReference type="InterPro" id="IPR037167">
    <property type="entry name" value="Peptidase_S11_C_sf"/>
</dbReference>
<accession>A0A9D2AA76</accession>
<dbReference type="PANTHER" id="PTHR21581:SF11">
    <property type="entry name" value="D-ALANYL-D-ALANINE CARBOXYPEPTIDASE DACA"/>
    <property type="match status" value="1"/>
</dbReference>
<evidence type="ECO:0000256" key="8">
    <source>
        <dbReference type="ARBA" id="ARBA00022801"/>
    </source>
</evidence>
<dbReference type="InterPro" id="IPR018044">
    <property type="entry name" value="Peptidase_S11"/>
</dbReference>
<evidence type="ECO:0000256" key="15">
    <source>
        <dbReference type="RuleBase" id="RU004016"/>
    </source>
</evidence>
<keyword evidence="5 18" id="KW-0121">Carboxypeptidase</keyword>
<proteinExistence type="inferred from homology"/>
<feature type="chain" id="PRO_5039015954" description="serine-type D-Ala-D-Ala carboxypeptidase" evidence="16">
    <location>
        <begin position="22"/>
        <end position="444"/>
    </location>
</feature>
<dbReference type="SUPFAM" id="SSF69189">
    <property type="entry name" value="Penicillin-binding protein associated domain"/>
    <property type="match status" value="1"/>
</dbReference>
<dbReference type="InterPro" id="IPR001967">
    <property type="entry name" value="Peptidase_S11_N"/>
</dbReference>
<dbReference type="InterPro" id="IPR015956">
    <property type="entry name" value="Peniciliin-bd_prot_C_sf"/>
</dbReference>
<dbReference type="GO" id="GO:0008360">
    <property type="term" value="P:regulation of cell shape"/>
    <property type="evidence" value="ECO:0007669"/>
    <property type="project" value="UniProtKB-KW"/>
</dbReference>
<name>A0A9D2AA76_9LACO</name>
<dbReference type="Proteomes" id="UP000823963">
    <property type="component" value="Unassembled WGS sequence"/>
</dbReference>
<dbReference type="EMBL" id="DXFP01000052">
    <property type="protein sequence ID" value="HIX02214.1"/>
    <property type="molecule type" value="Genomic_DNA"/>
</dbReference>
<dbReference type="Pfam" id="PF00768">
    <property type="entry name" value="Peptidase_S11"/>
    <property type="match status" value="1"/>
</dbReference>
<dbReference type="GO" id="GO:0009252">
    <property type="term" value="P:peptidoglycan biosynthetic process"/>
    <property type="evidence" value="ECO:0007669"/>
    <property type="project" value="UniProtKB-KW"/>
</dbReference>
<evidence type="ECO:0000256" key="3">
    <source>
        <dbReference type="ARBA" id="ARBA00007164"/>
    </source>
</evidence>
<keyword evidence="9" id="KW-0133">Cell shape</keyword>
<evidence type="ECO:0000256" key="12">
    <source>
        <dbReference type="ARBA" id="ARBA00034000"/>
    </source>
</evidence>
<evidence type="ECO:0000256" key="7">
    <source>
        <dbReference type="ARBA" id="ARBA00022729"/>
    </source>
</evidence>
<reference evidence="18" key="2">
    <citation type="submission" date="2021-04" db="EMBL/GenBank/DDBJ databases">
        <authorList>
            <person name="Gilroy R."/>
        </authorList>
    </citation>
    <scope>NUCLEOTIDE SEQUENCE</scope>
    <source>
        <strain evidence="18">6627</strain>
    </source>
</reference>
<dbReference type="InterPro" id="IPR012338">
    <property type="entry name" value="Beta-lactam/transpept-like"/>
</dbReference>
<evidence type="ECO:0000256" key="4">
    <source>
        <dbReference type="ARBA" id="ARBA00012448"/>
    </source>
</evidence>
<gene>
    <name evidence="18" type="ORF">H9861_05615</name>
</gene>
<evidence type="ECO:0000256" key="1">
    <source>
        <dbReference type="ARBA" id="ARBA00003217"/>
    </source>
</evidence>
<dbReference type="GO" id="GO:0009002">
    <property type="term" value="F:serine-type D-Ala-D-Ala carboxypeptidase activity"/>
    <property type="evidence" value="ECO:0007669"/>
    <property type="project" value="UniProtKB-EC"/>
</dbReference>
<comment type="pathway">
    <text evidence="2">Cell wall biogenesis; peptidoglycan biosynthesis.</text>
</comment>
<evidence type="ECO:0000256" key="16">
    <source>
        <dbReference type="SAM" id="SignalP"/>
    </source>
</evidence>
<keyword evidence="10" id="KW-0573">Peptidoglycan synthesis</keyword>
<feature type="active site" description="Acyl-ester intermediate" evidence="13">
    <location>
        <position position="82"/>
    </location>
</feature>
<comment type="similarity">
    <text evidence="3 15">Belongs to the peptidase S11 family.</text>
</comment>
<evidence type="ECO:0000313" key="19">
    <source>
        <dbReference type="Proteomes" id="UP000823963"/>
    </source>
</evidence>
<evidence type="ECO:0000259" key="17">
    <source>
        <dbReference type="SMART" id="SM00936"/>
    </source>
</evidence>
<dbReference type="EC" id="3.4.16.4" evidence="4"/>
<dbReference type="Gene3D" id="3.40.710.10">
    <property type="entry name" value="DD-peptidase/beta-lactamase superfamily"/>
    <property type="match status" value="1"/>
</dbReference>
<keyword evidence="6" id="KW-0645">Protease</keyword>
<reference evidence="18" key="1">
    <citation type="journal article" date="2021" name="PeerJ">
        <title>Extensive microbial diversity within the chicken gut microbiome revealed by metagenomics and culture.</title>
        <authorList>
            <person name="Gilroy R."/>
            <person name="Ravi A."/>
            <person name="Getino M."/>
            <person name="Pursley I."/>
            <person name="Horton D.L."/>
            <person name="Alikhan N.F."/>
            <person name="Baker D."/>
            <person name="Gharbi K."/>
            <person name="Hall N."/>
            <person name="Watson M."/>
            <person name="Adriaenssens E.M."/>
            <person name="Foster-Nyarko E."/>
            <person name="Jarju S."/>
            <person name="Secka A."/>
            <person name="Antonio M."/>
            <person name="Oren A."/>
            <person name="Chaudhuri R.R."/>
            <person name="La Ragione R."/>
            <person name="Hildebrand F."/>
            <person name="Pallen M.J."/>
        </authorList>
    </citation>
    <scope>NUCLEOTIDE SEQUENCE</scope>
    <source>
        <strain evidence="18">6627</strain>
    </source>
</reference>
<keyword evidence="11" id="KW-0961">Cell wall biogenesis/degradation</keyword>
<dbReference type="PANTHER" id="PTHR21581">
    <property type="entry name" value="D-ALANYL-D-ALANINE CARBOXYPEPTIDASE"/>
    <property type="match status" value="1"/>
</dbReference>
<evidence type="ECO:0000256" key="6">
    <source>
        <dbReference type="ARBA" id="ARBA00022670"/>
    </source>
</evidence>
<dbReference type="InterPro" id="IPR012907">
    <property type="entry name" value="Peptidase_S11_C"/>
</dbReference>
<evidence type="ECO:0000256" key="9">
    <source>
        <dbReference type="ARBA" id="ARBA00022960"/>
    </source>
</evidence>
<keyword evidence="8" id="KW-0378">Hydrolase</keyword>
<dbReference type="SUPFAM" id="SSF56601">
    <property type="entry name" value="beta-lactamase/transpeptidase-like"/>
    <property type="match status" value="1"/>
</dbReference>
<evidence type="ECO:0000256" key="13">
    <source>
        <dbReference type="PIRSR" id="PIRSR618044-1"/>
    </source>
</evidence>
<feature type="active site" description="Proton acceptor" evidence="13">
    <location>
        <position position="85"/>
    </location>
</feature>
<evidence type="ECO:0000256" key="14">
    <source>
        <dbReference type="PIRSR" id="PIRSR618044-2"/>
    </source>
</evidence>
<dbReference type="Gene3D" id="2.60.410.10">
    <property type="entry name" value="D-Ala-D-Ala carboxypeptidase, C-terminal domain"/>
    <property type="match status" value="1"/>
</dbReference>
<dbReference type="AlphaFoldDB" id="A0A9D2AA76"/>
<organism evidence="18 19">
    <name type="scientific">Candidatus Ligilactobacillus excrementigallinarum</name>
    <dbReference type="NCBI Taxonomy" id="2838641"/>
    <lineage>
        <taxon>Bacteria</taxon>
        <taxon>Bacillati</taxon>
        <taxon>Bacillota</taxon>
        <taxon>Bacilli</taxon>
        <taxon>Lactobacillales</taxon>
        <taxon>Lactobacillaceae</taxon>
        <taxon>Ligilactobacillus</taxon>
    </lineage>
</organism>
<feature type="binding site" evidence="14">
    <location>
        <position position="272"/>
    </location>
    <ligand>
        <name>substrate</name>
    </ligand>
</feature>
<protein>
    <recommendedName>
        <fullName evidence="4">serine-type D-Ala-D-Ala carboxypeptidase</fullName>
        <ecNumber evidence="4">3.4.16.4</ecNumber>
    </recommendedName>
</protein>
<dbReference type="GO" id="GO:0006508">
    <property type="term" value="P:proteolysis"/>
    <property type="evidence" value="ECO:0007669"/>
    <property type="project" value="UniProtKB-KW"/>
</dbReference>
<dbReference type="SMART" id="SM00936">
    <property type="entry name" value="PBP5_C"/>
    <property type="match status" value="1"/>
</dbReference>
<feature type="active site" evidence="13">
    <location>
        <position position="146"/>
    </location>
</feature>
<dbReference type="GO" id="GO:0071555">
    <property type="term" value="P:cell wall organization"/>
    <property type="evidence" value="ECO:0007669"/>
    <property type="project" value="UniProtKB-KW"/>
</dbReference>
<feature type="domain" description="Peptidase S11 D-Ala-D-Ala carboxypeptidase A C-terminal" evidence="17">
    <location>
        <begin position="326"/>
        <end position="429"/>
    </location>
</feature>
<sequence length="444" mass="48777">MRIFKKFQKVVLSIMAGLALAASVPVGAVMAAPAATSSSQLNTTNKQQQSLKLNVKATMAIDEQTGQILYQQNANQPVPVASLSKLLTLYIVLSEIQAGKLSWNEKITPDKDSAQISQDTSLSNVPLRTDKQYTVKSLYEATLIYSANGAAMALARKVAGSQEKFVQMMRKQAKQMGIDDAEIYTCNGLTNGQMKNAAYPGADKNAENKFSAKDMAIISMKLLQKYPEVIKTASVKDMKFDNGNGQTDMKNWNWMLPGGSSSYKLLPVDGLKTGTSDAAGACFVGTTNKDGHRIVTVVLGAQHKNQTDNSRFVQTQKLMSYIYHTYDYVTLKAGEEKAELPVYHGKEEKIKVESAKSVGLWLKKGKTAKDITVKTSMDKDLTKKDALEAPLKDDQKVGQMELKVNHESIETITSSALKLPAQTTTSMKKANIFQVMWRKITSIF</sequence>
<comment type="catalytic activity">
    <reaction evidence="12">
        <text>Preferential cleavage: (Ac)2-L-Lys-D-Ala-|-D-Ala. Also transpeptidation of peptidyl-alanyl moieties that are N-acyl substituents of D-alanine.</text>
        <dbReference type="EC" id="3.4.16.4"/>
    </reaction>
</comment>
<comment type="caution">
    <text evidence="18">The sequence shown here is derived from an EMBL/GenBank/DDBJ whole genome shotgun (WGS) entry which is preliminary data.</text>
</comment>
<dbReference type="Pfam" id="PF07943">
    <property type="entry name" value="PBP5_C"/>
    <property type="match status" value="1"/>
</dbReference>
<keyword evidence="7 16" id="KW-0732">Signal</keyword>
<evidence type="ECO:0000256" key="10">
    <source>
        <dbReference type="ARBA" id="ARBA00022984"/>
    </source>
</evidence>
<evidence type="ECO:0000313" key="18">
    <source>
        <dbReference type="EMBL" id="HIX02214.1"/>
    </source>
</evidence>
<evidence type="ECO:0000256" key="2">
    <source>
        <dbReference type="ARBA" id="ARBA00004752"/>
    </source>
</evidence>
<evidence type="ECO:0000256" key="5">
    <source>
        <dbReference type="ARBA" id="ARBA00022645"/>
    </source>
</evidence>
<dbReference type="PRINTS" id="PR00725">
    <property type="entry name" value="DADACBPTASE1"/>
</dbReference>
<feature type="signal peptide" evidence="16">
    <location>
        <begin position="1"/>
        <end position="21"/>
    </location>
</feature>
<comment type="function">
    <text evidence="1">Removes C-terminal D-alanyl residues from sugar-peptide cell wall precursors.</text>
</comment>
<evidence type="ECO:0000256" key="11">
    <source>
        <dbReference type="ARBA" id="ARBA00023316"/>
    </source>
</evidence>